<dbReference type="InterPro" id="IPR011333">
    <property type="entry name" value="SKP1/BTB/POZ_sf"/>
</dbReference>
<dbReference type="InterPro" id="IPR000210">
    <property type="entry name" value="BTB/POZ_dom"/>
</dbReference>
<dbReference type="Proteomes" id="UP000800036">
    <property type="component" value="Unassembled WGS sequence"/>
</dbReference>
<evidence type="ECO:0000313" key="3">
    <source>
        <dbReference type="Proteomes" id="UP000800036"/>
    </source>
</evidence>
<dbReference type="Gene3D" id="3.30.710.10">
    <property type="entry name" value="Potassium Channel Kv1.1, Chain A"/>
    <property type="match status" value="1"/>
</dbReference>
<protein>
    <recommendedName>
        <fullName evidence="1">BTB domain-containing protein</fullName>
    </recommendedName>
</protein>
<organism evidence="2 3">
    <name type="scientific">Bimuria novae-zelandiae CBS 107.79</name>
    <dbReference type="NCBI Taxonomy" id="1447943"/>
    <lineage>
        <taxon>Eukaryota</taxon>
        <taxon>Fungi</taxon>
        <taxon>Dikarya</taxon>
        <taxon>Ascomycota</taxon>
        <taxon>Pezizomycotina</taxon>
        <taxon>Dothideomycetes</taxon>
        <taxon>Pleosporomycetidae</taxon>
        <taxon>Pleosporales</taxon>
        <taxon>Massarineae</taxon>
        <taxon>Didymosphaeriaceae</taxon>
        <taxon>Bimuria</taxon>
    </lineage>
</organism>
<feature type="non-terminal residue" evidence="2">
    <location>
        <position position="1"/>
    </location>
</feature>
<accession>A0A6A5URH0</accession>
<dbReference type="SUPFAM" id="SSF54695">
    <property type="entry name" value="POZ domain"/>
    <property type="match status" value="1"/>
</dbReference>
<keyword evidence="3" id="KW-1185">Reference proteome</keyword>
<evidence type="ECO:0000313" key="2">
    <source>
        <dbReference type="EMBL" id="KAF1967551.1"/>
    </source>
</evidence>
<dbReference type="Pfam" id="PF00651">
    <property type="entry name" value="BTB"/>
    <property type="match status" value="1"/>
</dbReference>
<dbReference type="PROSITE" id="PS50097">
    <property type="entry name" value="BTB"/>
    <property type="match status" value="1"/>
</dbReference>
<dbReference type="PANTHER" id="PTHR47843:SF2">
    <property type="entry name" value="BTB DOMAIN-CONTAINING PROTEIN"/>
    <property type="match status" value="1"/>
</dbReference>
<dbReference type="CDD" id="cd18186">
    <property type="entry name" value="BTB_POZ_ZBTB_KLHL-like"/>
    <property type="match status" value="1"/>
</dbReference>
<gene>
    <name evidence="2" type="ORF">BU23DRAFT_411489</name>
</gene>
<feature type="non-terminal residue" evidence="2">
    <location>
        <position position="67"/>
    </location>
</feature>
<reference evidence="2" key="1">
    <citation type="journal article" date="2020" name="Stud. Mycol.">
        <title>101 Dothideomycetes genomes: a test case for predicting lifestyles and emergence of pathogens.</title>
        <authorList>
            <person name="Haridas S."/>
            <person name="Albert R."/>
            <person name="Binder M."/>
            <person name="Bloem J."/>
            <person name="Labutti K."/>
            <person name="Salamov A."/>
            <person name="Andreopoulos B."/>
            <person name="Baker S."/>
            <person name="Barry K."/>
            <person name="Bills G."/>
            <person name="Bluhm B."/>
            <person name="Cannon C."/>
            <person name="Castanera R."/>
            <person name="Culley D."/>
            <person name="Daum C."/>
            <person name="Ezra D."/>
            <person name="Gonzalez J."/>
            <person name="Henrissat B."/>
            <person name="Kuo A."/>
            <person name="Liang C."/>
            <person name="Lipzen A."/>
            <person name="Lutzoni F."/>
            <person name="Magnuson J."/>
            <person name="Mondo S."/>
            <person name="Nolan M."/>
            <person name="Ohm R."/>
            <person name="Pangilinan J."/>
            <person name="Park H.-J."/>
            <person name="Ramirez L."/>
            <person name="Alfaro M."/>
            <person name="Sun H."/>
            <person name="Tritt A."/>
            <person name="Yoshinaga Y."/>
            <person name="Zwiers L.-H."/>
            <person name="Turgeon B."/>
            <person name="Goodwin S."/>
            <person name="Spatafora J."/>
            <person name="Crous P."/>
            <person name="Grigoriev I."/>
        </authorList>
    </citation>
    <scope>NUCLEOTIDE SEQUENCE</scope>
    <source>
        <strain evidence="2">CBS 107.79</strain>
    </source>
</reference>
<dbReference type="AlphaFoldDB" id="A0A6A5URH0"/>
<evidence type="ECO:0000259" key="1">
    <source>
        <dbReference type="PROSITE" id="PS50097"/>
    </source>
</evidence>
<dbReference type="EMBL" id="ML976730">
    <property type="protein sequence ID" value="KAF1967551.1"/>
    <property type="molecule type" value="Genomic_DNA"/>
</dbReference>
<proteinExistence type="predicted"/>
<name>A0A6A5URH0_9PLEO</name>
<dbReference type="OrthoDB" id="194443at2759"/>
<sequence length="67" mass="7643">ELYSGGLTKVTVEHEDDAREFHIHKALIMHHSEYFRGALRPDAFQEGETGEVTLRDIDPNAFAIFVD</sequence>
<dbReference type="PANTHER" id="PTHR47843">
    <property type="entry name" value="BTB DOMAIN-CONTAINING PROTEIN-RELATED"/>
    <property type="match status" value="1"/>
</dbReference>
<feature type="domain" description="BTB" evidence="1">
    <location>
        <begin position="8"/>
        <end position="67"/>
    </location>
</feature>